<proteinExistence type="predicted"/>
<sequence>MFDNIRSADELYATENEKEYYDRKLSEYQDIYSIKQAITAYSKIKLFNIDQQQKLKYECYSNCYDNNQVIFENQEEGIKKLSRCLTECKKQTKDLKQFLKNVDKLVYFKNQTCHSNCDQIINYNADQTYQEKISNKINVYRCRWVCENKLDRRYREFWLKQRNDIIDQYSNQMAN</sequence>
<dbReference type="AlphaFoldDB" id="A0A8S1JMQ1"/>
<gene>
    <name evidence="1" type="ORF">PPRIM_AZ9-3.1.T0050086</name>
</gene>
<keyword evidence="2" id="KW-1185">Reference proteome</keyword>
<evidence type="ECO:0000313" key="2">
    <source>
        <dbReference type="Proteomes" id="UP000688137"/>
    </source>
</evidence>
<dbReference type="Proteomes" id="UP000688137">
    <property type="component" value="Unassembled WGS sequence"/>
</dbReference>
<dbReference type="EMBL" id="CAJJDM010000002">
    <property type="protein sequence ID" value="CAD8043434.1"/>
    <property type="molecule type" value="Genomic_DNA"/>
</dbReference>
<protein>
    <submittedName>
        <fullName evidence="1">Uncharacterized protein</fullName>
    </submittedName>
</protein>
<comment type="caution">
    <text evidence="1">The sequence shown here is derived from an EMBL/GenBank/DDBJ whole genome shotgun (WGS) entry which is preliminary data.</text>
</comment>
<reference evidence="1" key="1">
    <citation type="submission" date="2021-01" db="EMBL/GenBank/DDBJ databases">
        <authorList>
            <consortium name="Genoscope - CEA"/>
            <person name="William W."/>
        </authorList>
    </citation>
    <scope>NUCLEOTIDE SEQUENCE</scope>
</reference>
<evidence type="ECO:0000313" key="1">
    <source>
        <dbReference type="EMBL" id="CAD8043434.1"/>
    </source>
</evidence>
<organism evidence="1 2">
    <name type="scientific">Paramecium primaurelia</name>
    <dbReference type="NCBI Taxonomy" id="5886"/>
    <lineage>
        <taxon>Eukaryota</taxon>
        <taxon>Sar</taxon>
        <taxon>Alveolata</taxon>
        <taxon>Ciliophora</taxon>
        <taxon>Intramacronucleata</taxon>
        <taxon>Oligohymenophorea</taxon>
        <taxon>Peniculida</taxon>
        <taxon>Parameciidae</taxon>
        <taxon>Paramecium</taxon>
    </lineage>
</organism>
<dbReference type="OMA" id="QRNDIID"/>
<name>A0A8S1JMQ1_PARPR</name>
<accession>A0A8S1JMQ1</accession>